<evidence type="ECO:0000256" key="1">
    <source>
        <dbReference type="ARBA" id="ARBA00010746"/>
    </source>
</evidence>
<dbReference type="InterPro" id="IPR044859">
    <property type="entry name" value="Allene_oxi_cyc_Dirigent"/>
</dbReference>
<keyword evidence="6" id="KW-1185">Reference proteome</keyword>
<comment type="subunit">
    <text evidence="2 4">Homodimer.</text>
</comment>
<organism evidence="5 6">
    <name type="scientific">Ceratodon purpureus</name>
    <name type="common">Fire moss</name>
    <name type="synonym">Dicranum purpureum</name>
    <dbReference type="NCBI Taxonomy" id="3225"/>
    <lineage>
        <taxon>Eukaryota</taxon>
        <taxon>Viridiplantae</taxon>
        <taxon>Streptophyta</taxon>
        <taxon>Embryophyta</taxon>
        <taxon>Bryophyta</taxon>
        <taxon>Bryophytina</taxon>
        <taxon>Bryopsida</taxon>
        <taxon>Dicranidae</taxon>
        <taxon>Pseudoditrichales</taxon>
        <taxon>Ditrichaceae</taxon>
        <taxon>Ceratodon</taxon>
    </lineage>
</organism>
<comment type="caution">
    <text evidence="5">The sequence shown here is derived from an EMBL/GenBank/DDBJ whole genome shotgun (WGS) entry which is preliminary data.</text>
</comment>
<comment type="similarity">
    <text evidence="1 4">Belongs to the plant dirigent protein family.</text>
</comment>
<dbReference type="InterPro" id="IPR004265">
    <property type="entry name" value="Dirigent"/>
</dbReference>
<keyword evidence="3 4" id="KW-0964">Secreted</keyword>
<feature type="signal peptide" evidence="4">
    <location>
        <begin position="1"/>
        <end position="25"/>
    </location>
</feature>
<accession>A0A8T0H5Q7</accession>
<gene>
    <name evidence="5" type="ORF">KC19_8G110700</name>
</gene>
<proteinExistence type="inferred from homology"/>
<protein>
    <recommendedName>
        <fullName evidence="4">Dirigent protein</fullName>
    </recommendedName>
</protein>
<dbReference type="AlphaFoldDB" id="A0A8T0H5Q7"/>
<evidence type="ECO:0000256" key="4">
    <source>
        <dbReference type="RuleBase" id="RU363099"/>
    </source>
</evidence>
<name>A0A8T0H5Q7_CERPU</name>
<dbReference type="GO" id="GO:0048046">
    <property type="term" value="C:apoplast"/>
    <property type="evidence" value="ECO:0007669"/>
    <property type="project" value="UniProtKB-SubCell"/>
</dbReference>
<dbReference type="GO" id="GO:0009699">
    <property type="term" value="P:phenylpropanoid biosynthetic process"/>
    <property type="evidence" value="ECO:0007669"/>
    <property type="project" value="UniProtKB-ARBA"/>
</dbReference>
<sequence>MAVTMKLSLVAVLLVVMISASGISAHKDPKHKTHNVTFYAHEAIETGADATAFIVAGPGGNVSALQFGALVVVNDPITETEDPNSLQIGKLQGLYVLDGSRKYRAQVTVIIDQPGDLVETTYEIVGQRASFNVTNDRQLAVLAGTGNYLGQKGYAVVSTVSQTLVPGPIIGAQYNVQKWTLVVGK</sequence>
<dbReference type="PANTHER" id="PTHR21495">
    <property type="entry name" value="NUCLEOPORIN-RELATED"/>
    <property type="match status" value="1"/>
</dbReference>
<dbReference type="OrthoDB" id="1864232at2759"/>
<dbReference type="Proteomes" id="UP000822688">
    <property type="component" value="Chromosome 8"/>
</dbReference>
<dbReference type="EMBL" id="CM026429">
    <property type="protein sequence ID" value="KAG0564442.1"/>
    <property type="molecule type" value="Genomic_DNA"/>
</dbReference>
<keyword evidence="4" id="KW-0052">Apoplast</keyword>
<keyword evidence="4" id="KW-0732">Signal</keyword>
<dbReference type="Gene3D" id="2.40.480.10">
    <property type="entry name" value="Allene oxide cyclase-like"/>
    <property type="match status" value="1"/>
</dbReference>
<feature type="chain" id="PRO_5035963926" description="Dirigent protein" evidence="4">
    <location>
        <begin position="26"/>
        <end position="185"/>
    </location>
</feature>
<comment type="subcellular location">
    <subcellularLocation>
        <location evidence="4">Secreted</location>
        <location evidence="4">Extracellular space</location>
        <location evidence="4">Apoplast</location>
    </subcellularLocation>
</comment>
<dbReference type="Pfam" id="PF03018">
    <property type="entry name" value="Dirigent"/>
    <property type="match status" value="1"/>
</dbReference>
<evidence type="ECO:0000313" key="6">
    <source>
        <dbReference type="Proteomes" id="UP000822688"/>
    </source>
</evidence>
<reference evidence="5" key="1">
    <citation type="submission" date="2020-06" db="EMBL/GenBank/DDBJ databases">
        <title>WGS assembly of Ceratodon purpureus strain R40.</title>
        <authorList>
            <person name="Carey S.B."/>
            <person name="Jenkins J."/>
            <person name="Shu S."/>
            <person name="Lovell J.T."/>
            <person name="Sreedasyam A."/>
            <person name="Maumus F."/>
            <person name="Tiley G.P."/>
            <person name="Fernandez-Pozo N."/>
            <person name="Barry K."/>
            <person name="Chen C."/>
            <person name="Wang M."/>
            <person name="Lipzen A."/>
            <person name="Daum C."/>
            <person name="Saski C.A."/>
            <person name="Payton A.C."/>
            <person name="Mcbreen J.C."/>
            <person name="Conrad R.E."/>
            <person name="Kollar L.M."/>
            <person name="Olsson S."/>
            <person name="Huttunen S."/>
            <person name="Landis J.B."/>
            <person name="Wickett N.J."/>
            <person name="Johnson M.G."/>
            <person name="Rensing S.A."/>
            <person name="Grimwood J."/>
            <person name="Schmutz J."/>
            <person name="Mcdaniel S.F."/>
        </authorList>
    </citation>
    <scope>NUCLEOTIDE SEQUENCE</scope>
    <source>
        <strain evidence="5">R40</strain>
    </source>
</reference>
<evidence type="ECO:0000256" key="2">
    <source>
        <dbReference type="ARBA" id="ARBA00011738"/>
    </source>
</evidence>
<evidence type="ECO:0000313" key="5">
    <source>
        <dbReference type="EMBL" id="KAG0564442.1"/>
    </source>
</evidence>
<evidence type="ECO:0000256" key="3">
    <source>
        <dbReference type="ARBA" id="ARBA00022525"/>
    </source>
</evidence>
<comment type="function">
    <text evidence="4">Dirigent proteins impart stereoselectivity on the phenoxy radical-coupling reaction, yielding optically active lignans from two molecules of coniferyl alcohol in the biosynthesis of lignans, flavonolignans, and alkaloids and thus plays a central role in plant secondary metabolism.</text>
</comment>